<reference evidence="2 3" key="1">
    <citation type="submission" date="2007-10" db="EMBL/GenBank/DDBJ databases">
        <title>Complete sequence of Desulfococcus oleovorans Hxd3.</title>
        <authorList>
            <consortium name="US DOE Joint Genome Institute"/>
            <person name="Copeland A."/>
            <person name="Lucas S."/>
            <person name="Lapidus A."/>
            <person name="Barry K."/>
            <person name="Glavina del Rio T."/>
            <person name="Dalin E."/>
            <person name="Tice H."/>
            <person name="Pitluck S."/>
            <person name="Kiss H."/>
            <person name="Brettin T."/>
            <person name="Bruce D."/>
            <person name="Detter J.C."/>
            <person name="Han C."/>
            <person name="Schmutz J."/>
            <person name="Larimer F."/>
            <person name="Land M."/>
            <person name="Hauser L."/>
            <person name="Kyrpides N."/>
            <person name="Kim E."/>
            <person name="Wawrik B."/>
            <person name="Richardson P."/>
        </authorList>
    </citation>
    <scope>NUCLEOTIDE SEQUENCE [LARGE SCALE GENOMIC DNA]</scope>
    <source>
        <strain evidence="3">DSM 6200 / JCM 39069 / Hxd3</strain>
    </source>
</reference>
<protein>
    <submittedName>
        <fullName evidence="2">WD40 domain protein beta Propeller</fullName>
    </submittedName>
</protein>
<dbReference type="SUPFAM" id="SSF82171">
    <property type="entry name" value="DPP6 N-terminal domain-like"/>
    <property type="match status" value="1"/>
</dbReference>
<organism evidence="2 3">
    <name type="scientific">Desulfosudis oleivorans (strain DSM 6200 / JCM 39069 / Hxd3)</name>
    <name type="common">Desulfococcus oleovorans</name>
    <dbReference type="NCBI Taxonomy" id="96561"/>
    <lineage>
        <taxon>Bacteria</taxon>
        <taxon>Pseudomonadati</taxon>
        <taxon>Thermodesulfobacteriota</taxon>
        <taxon>Desulfobacteria</taxon>
        <taxon>Desulfobacterales</taxon>
        <taxon>Desulfosudaceae</taxon>
        <taxon>Desulfosudis</taxon>
    </lineage>
</organism>
<dbReference type="STRING" id="96561.Dole_1510"/>
<dbReference type="Pfam" id="PF07676">
    <property type="entry name" value="PD40"/>
    <property type="match status" value="2"/>
</dbReference>
<dbReference type="RefSeq" id="WP_012174930.1">
    <property type="nucleotide sequence ID" value="NC_009943.1"/>
</dbReference>
<dbReference type="eggNOG" id="COG0823">
    <property type="taxonomic scope" value="Bacteria"/>
</dbReference>
<keyword evidence="1" id="KW-0732">Signal</keyword>
<proteinExistence type="predicted"/>
<evidence type="ECO:0000313" key="2">
    <source>
        <dbReference type="EMBL" id="ABW67314.1"/>
    </source>
</evidence>
<dbReference type="InterPro" id="IPR011042">
    <property type="entry name" value="6-blade_b-propeller_TolB-like"/>
</dbReference>
<feature type="signal peptide" evidence="1">
    <location>
        <begin position="1"/>
        <end position="20"/>
    </location>
</feature>
<dbReference type="InterPro" id="IPR011659">
    <property type="entry name" value="WD40"/>
</dbReference>
<evidence type="ECO:0000313" key="3">
    <source>
        <dbReference type="Proteomes" id="UP000008561"/>
    </source>
</evidence>
<keyword evidence="3" id="KW-1185">Reference proteome</keyword>
<feature type="chain" id="PRO_5002731893" evidence="1">
    <location>
        <begin position="21"/>
        <end position="534"/>
    </location>
</feature>
<dbReference type="KEGG" id="dol:Dole_1510"/>
<dbReference type="Proteomes" id="UP000008561">
    <property type="component" value="Chromosome"/>
</dbReference>
<sequence length="534" mass="59492">MRFRWLYVLPVFPLFLLCHCASPGGVLWDSHNTKGADARMQALVVRVNACMARGRTPLKTLLVTSPYDMALFPPDIASPTVTWRDGDAQSRFWLISVVFDNGRKPVYAFVREPEWTPDRTTWETIKANSVSAPVILSVFGLADENADVVASVGRVSFSTSTDPVGDAVFFRQIPLPFALASQSFEKTRWRMGHIDSYDPPATVMQGVPVCASCHAFSSDGKYMSMEYNYGNDGGAQFIVKTASEIVVEKEDFFTWSDFPKSGLLPPTRGLFGRMSPSGRYAAASVNEISFATVMDDLDFCQLFFPTYGVIGIYDRETGNIRLLPGADDYDLVHANPVWSMDEKEIVFCRTETRNEVHADLTNVKTIMETRSIQELNALYPMRFDLYRVPFNDGEGGRPVPLEGASNNNASNYFARFSPDGKWIVFTKSPYGIMLQPDSELWIVPAAGGTARKMNCNRGNFNSWHSWSSNGRWLLFSSKANTPYTEIFLTHVDENGNDTAPVMLTRFNEPGFAANVPEFAPGDAAGIQSIRITEP</sequence>
<gene>
    <name evidence="2" type="ordered locus">Dole_1510</name>
</gene>
<dbReference type="Gene3D" id="2.120.10.30">
    <property type="entry name" value="TolB, C-terminal domain"/>
    <property type="match status" value="1"/>
</dbReference>
<evidence type="ECO:0000256" key="1">
    <source>
        <dbReference type="SAM" id="SignalP"/>
    </source>
</evidence>
<accession>A8ZZG1</accession>
<dbReference type="AlphaFoldDB" id="A8ZZG1"/>
<name>A8ZZG1_DESOH</name>
<dbReference type="HOGENOM" id="CLU_042630_0_0_7"/>
<dbReference type="EMBL" id="CP000859">
    <property type="protein sequence ID" value="ABW67314.1"/>
    <property type="molecule type" value="Genomic_DNA"/>
</dbReference>
<dbReference type="OrthoDB" id="9815657at2"/>